<sequence length="347" mass="38677">MSTLLKVEGLKQYFTLGGGLLRKGRILYAVDGVSFELEAGKTLGLVGESGCGKSTLARALLKLEEPTDGRILFEGQDITHFSPSRMRPLRQKMQMVFQDPQESLNSRHTIGTVLQEPFVIHGLGNARERRQWAEDLLRRVGLPVSAFDRYPHEFSGGQRQRIGIARAMALQPRLLICDEAVSALDVSVQSQILNLLLSLQQEHGLAMLFIAHDLSVVKHISDQIAVMYLGRIVEQAPAEELYHSPRHPYTQALIAAIPEPDPRSRKAPIMLSGELPSPAAPPSGCHFRTRCPYAGERCRLEVPLLEGREHRVACHYHREIASGKRQPKPQGICHTVALNEQAQPKDY</sequence>
<organism evidence="6 7">
    <name type="scientific">Zobellella aerophila</name>
    <dbReference type="NCBI Taxonomy" id="870480"/>
    <lineage>
        <taxon>Bacteria</taxon>
        <taxon>Pseudomonadati</taxon>
        <taxon>Pseudomonadota</taxon>
        <taxon>Gammaproteobacteria</taxon>
        <taxon>Aeromonadales</taxon>
        <taxon>Aeromonadaceae</taxon>
        <taxon>Zobellella</taxon>
    </lineage>
</organism>
<dbReference type="InterPro" id="IPR027417">
    <property type="entry name" value="P-loop_NTPase"/>
</dbReference>
<name>A0ABP6WI82_9GAMM</name>
<dbReference type="Pfam" id="PF00005">
    <property type="entry name" value="ABC_tran"/>
    <property type="match status" value="1"/>
</dbReference>
<dbReference type="SUPFAM" id="SSF52540">
    <property type="entry name" value="P-loop containing nucleoside triphosphate hydrolases"/>
    <property type="match status" value="1"/>
</dbReference>
<gene>
    <name evidence="6" type="ORF">GCM10022394_34370</name>
</gene>
<dbReference type="PROSITE" id="PS50893">
    <property type="entry name" value="ABC_TRANSPORTER_2"/>
    <property type="match status" value="1"/>
</dbReference>
<keyword evidence="4 6" id="KW-0067">ATP-binding</keyword>
<dbReference type="Pfam" id="PF08352">
    <property type="entry name" value="oligo_HPY"/>
    <property type="match status" value="1"/>
</dbReference>
<evidence type="ECO:0000313" key="6">
    <source>
        <dbReference type="EMBL" id="GAA3551258.1"/>
    </source>
</evidence>
<evidence type="ECO:0000256" key="1">
    <source>
        <dbReference type="ARBA" id="ARBA00005417"/>
    </source>
</evidence>
<evidence type="ECO:0000256" key="4">
    <source>
        <dbReference type="ARBA" id="ARBA00022840"/>
    </source>
</evidence>
<dbReference type="NCBIfam" id="TIGR01727">
    <property type="entry name" value="oligo_HPY"/>
    <property type="match status" value="1"/>
</dbReference>
<keyword evidence="3" id="KW-0547">Nucleotide-binding</keyword>
<keyword evidence="7" id="KW-1185">Reference proteome</keyword>
<dbReference type="InterPro" id="IPR003439">
    <property type="entry name" value="ABC_transporter-like_ATP-bd"/>
</dbReference>
<evidence type="ECO:0000256" key="3">
    <source>
        <dbReference type="ARBA" id="ARBA00022741"/>
    </source>
</evidence>
<dbReference type="Gene3D" id="3.40.50.300">
    <property type="entry name" value="P-loop containing nucleotide triphosphate hydrolases"/>
    <property type="match status" value="1"/>
</dbReference>
<evidence type="ECO:0000313" key="7">
    <source>
        <dbReference type="Proteomes" id="UP001500795"/>
    </source>
</evidence>
<dbReference type="PROSITE" id="PS00211">
    <property type="entry name" value="ABC_TRANSPORTER_1"/>
    <property type="match status" value="1"/>
</dbReference>
<comment type="caution">
    <text evidence="6">The sequence shown here is derived from an EMBL/GenBank/DDBJ whole genome shotgun (WGS) entry which is preliminary data.</text>
</comment>
<dbReference type="EMBL" id="BAABCX010000008">
    <property type="protein sequence ID" value="GAA3551258.1"/>
    <property type="molecule type" value="Genomic_DNA"/>
</dbReference>
<dbReference type="GO" id="GO:0005524">
    <property type="term" value="F:ATP binding"/>
    <property type="evidence" value="ECO:0007669"/>
    <property type="project" value="UniProtKB-KW"/>
</dbReference>
<protein>
    <submittedName>
        <fullName evidence="6">Dipeptide ABC transporter ATP-binding protein</fullName>
    </submittedName>
</protein>
<dbReference type="InterPro" id="IPR013563">
    <property type="entry name" value="Oligopep_ABC_C"/>
</dbReference>
<dbReference type="SMART" id="SM00382">
    <property type="entry name" value="AAA"/>
    <property type="match status" value="1"/>
</dbReference>
<dbReference type="RefSeq" id="WP_344960085.1">
    <property type="nucleotide sequence ID" value="NZ_BAABCX010000008.1"/>
</dbReference>
<evidence type="ECO:0000259" key="5">
    <source>
        <dbReference type="PROSITE" id="PS50893"/>
    </source>
</evidence>
<dbReference type="Proteomes" id="UP001500795">
    <property type="component" value="Unassembled WGS sequence"/>
</dbReference>
<comment type="similarity">
    <text evidence="1">Belongs to the ABC transporter superfamily.</text>
</comment>
<dbReference type="PANTHER" id="PTHR43776">
    <property type="entry name" value="TRANSPORT ATP-BINDING PROTEIN"/>
    <property type="match status" value="1"/>
</dbReference>
<dbReference type="NCBIfam" id="NF008453">
    <property type="entry name" value="PRK11308.1"/>
    <property type="match status" value="1"/>
</dbReference>
<proteinExistence type="inferred from homology"/>
<evidence type="ECO:0000256" key="2">
    <source>
        <dbReference type="ARBA" id="ARBA00022448"/>
    </source>
</evidence>
<dbReference type="InterPro" id="IPR003593">
    <property type="entry name" value="AAA+_ATPase"/>
</dbReference>
<dbReference type="PANTHER" id="PTHR43776:SF7">
    <property type="entry name" value="D,D-DIPEPTIDE TRANSPORT ATP-BINDING PROTEIN DDPF-RELATED"/>
    <property type="match status" value="1"/>
</dbReference>
<feature type="domain" description="ABC transporter" evidence="5">
    <location>
        <begin position="5"/>
        <end position="254"/>
    </location>
</feature>
<dbReference type="InterPro" id="IPR050319">
    <property type="entry name" value="ABC_transp_ATP-bind"/>
</dbReference>
<dbReference type="InterPro" id="IPR017871">
    <property type="entry name" value="ABC_transporter-like_CS"/>
</dbReference>
<accession>A0ABP6WI82</accession>
<dbReference type="CDD" id="cd03257">
    <property type="entry name" value="ABC_NikE_OppD_transporters"/>
    <property type="match status" value="1"/>
</dbReference>
<keyword evidence="2" id="KW-0813">Transport</keyword>
<reference evidence="7" key="1">
    <citation type="journal article" date="2019" name="Int. J. Syst. Evol. Microbiol.">
        <title>The Global Catalogue of Microorganisms (GCM) 10K type strain sequencing project: providing services to taxonomists for standard genome sequencing and annotation.</title>
        <authorList>
            <consortium name="The Broad Institute Genomics Platform"/>
            <consortium name="The Broad Institute Genome Sequencing Center for Infectious Disease"/>
            <person name="Wu L."/>
            <person name="Ma J."/>
        </authorList>
    </citation>
    <scope>NUCLEOTIDE SEQUENCE [LARGE SCALE GENOMIC DNA]</scope>
    <source>
        <strain evidence="7">JCM 17110</strain>
    </source>
</reference>